<reference evidence="1 2" key="1">
    <citation type="submission" date="2016-04" db="EMBL/GenBank/DDBJ databases">
        <title>Draft genome sequence of freshwater magnetotactic bacteria Magnetospirillum marisnigri SP-1 and Magnetospirillum moscoviense BB-1.</title>
        <authorList>
            <person name="Koziaeva V."/>
            <person name="Dziuba M.V."/>
            <person name="Ivanov T.M."/>
            <person name="Kuznetsov B."/>
            <person name="Grouzdev D.S."/>
        </authorList>
    </citation>
    <scope>NUCLEOTIDE SEQUENCE [LARGE SCALE GENOMIC DNA]</scope>
    <source>
        <strain evidence="1 2">BB-1</strain>
    </source>
</reference>
<gene>
    <name evidence="1" type="ORF">A6A05_08055</name>
</gene>
<organism evidence="1 2">
    <name type="scientific">Magnetospirillum moscoviense</name>
    <dbReference type="NCBI Taxonomy" id="1437059"/>
    <lineage>
        <taxon>Bacteria</taxon>
        <taxon>Pseudomonadati</taxon>
        <taxon>Pseudomonadota</taxon>
        <taxon>Alphaproteobacteria</taxon>
        <taxon>Rhodospirillales</taxon>
        <taxon>Rhodospirillaceae</taxon>
        <taxon>Magnetospirillum</taxon>
    </lineage>
</organism>
<proteinExistence type="predicted"/>
<comment type="caution">
    <text evidence="1">The sequence shown here is derived from an EMBL/GenBank/DDBJ whole genome shotgun (WGS) entry which is preliminary data.</text>
</comment>
<dbReference type="EMBL" id="LWQU01000095">
    <property type="protein sequence ID" value="OAN55699.1"/>
    <property type="molecule type" value="Genomic_DNA"/>
</dbReference>
<dbReference type="AlphaFoldDB" id="A0A178MXS7"/>
<protein>
    <submittedName>
        <fullName evidence="1">Uncharacterized protein</fullName>
    </submittedName>
</protein>
<dbReference type="Proteomes" id="UP000078543">
    <property type="component" value="Unassembled WGS sequence"/>
</dbReference>
<evidence type="ECO:0000313" key="2">
    <source>
        <dbReference type="Proteomes" id="UP000078543"/>
    </source>
</evidence>
<accession>A0A178MXS7</accession>
<evidence type="ECO:0000313" key="1">
    <source>
        <dbReference type="EMBL" id="OAN55699.1"/>
    </source>
</evidence>
<dbReference type="RefSeq" id="WP_068497838.1">
    <property type="nucleotide sequence ID" value="NZ_LWQU01000095.1"/>
</dbReference>
<sequence length="87" mass="9295">MLSLVDCIAFSGLTPEQLDAVACFKHIPTIVAAEWAEEVLDHPDGPAEVEAVLEAEAKLACDHHLAIAADCAHGLCEFRLAHPELGH</sequence>
<keyword evidence="2" id="KW-1185">Reference proteome</keyword>
<name>A0A178MXS7_9PROT</name>
<dbReference type="STRING" id="1437059.A6A05_08055"/>
<dbReference type="OrthoDB" id="5625447at2"/>